<evidence type="ECO:0008006" key="5">
    <source>
        <dbReference type="Google" id="ProtNLM"/>
    </source>
</evidence>
<feature type="region of interest" description="Disordered" evidence="1">
    <location>
        <begin position="108"/>
        <end position="136"/>
    </location>
</feature>
<evidence type="ECO:0000313" key="3">
    <source>
        <dbReference type="EMBL" id="WAP70640.1"/>
    </source>
</evidence>
<accession>A0ABY7CA24</accession>
<dbReference type="Proteomes" id="UP001164020">
    <property type="component" value="Chromosome"/>
</dbReference>
<gene>
    <name evidence="3" type="ORF">OH818_11830</name>
</gene>
<feature type="signal peptide" evidence="2">
    <location>
        <begin position="1"/>
        <end position="34"/>
    </location>
</feature>
<name>A0ABY7CA24_9HYPH</name>
<organism evidence="3 4">
    <name type="scientific">Jiella pelagia</name>
    <dbReference type="NCBI Taxonomy" id="2986949"/>
    <lineage>
        <taxon>Bacteria</taxon>
        <taxon>Pseudomonadati</taxon>
        <taxon>Pseudomonadota</taxon>
        <taxon>Alphaproteobacteria</taxon>
        <taxon>Hyphomicrobiales</taxon>
        <taxon>Aurantimonadaceae</taxon>
        <taxon>Jiella</taxon>
    </lineage>
</organism>
<reference evidence="3" key="1">
    <citation type="submission" date="2022-12" db="EMBL/GenBank/DDBJ databases">
        <title>Jiella pelagia sp. nov., isolated from phosphonate enriched culture of Northwest Pacific surface seawater.</title>
        <authorList>
            <person name="Shin D.Y."/>
            <person name="Hwang C.Y."/>
        </authorList>
    </citation>
    <scope>NUCLEOTIDE SEQUENCE</scope>
    <source>
        <strain evidence="3">HL-NP1</strain>
    </source>
</reference>
<dbReference type="Pfam" id="PF11162">
    <property type="entry name" value="DUF2946"/>
    <property type="match status" value="1"/>
</dbReference>
<dbReference type="EMBL" id="CP114029">
    <property type="protein sequence ID" value="WAP70640.1"/>
    <property type="molecule type" value="Genomic_DNA"/>
</dbReference>
<sequence length="136" mass="13781">MQSLRRVLKDRLSAAAIALIAGCLMLFQAIAGQAAEIGAATGNGAGVICSAALGPSVEKAGAKAGDERDQGAALCAECCAFCQLSQSLVLIAPIMPRPEPIRLVAGRPLTLAPRGPPPLPAPHEKNAPTRGPPILS</sequence>
<proteinExistence type="predicted"/>
<protein>
    <recommendedName>
        <fullName evidence="5">DUF2946 domain-containing protein</fullName>
    </recommendedName>
</protein>
<dbReference type="PROSITE" id="PS51257">
    <property type="entry name" value="PROKAR_LIPOPROTEIN"/>
    <property type="match status" value="1"/>
</dbReference>
<feature type="chain" id="PRO_5045583512" description="DUF2946 domain-containing protein" evidence="2">
    <location>
        <begin position="35"/>
        <end position="136"/>
    </location>
</feature>
<keyword evidence="2" id="KW-0732">Signal</keyword>
<dbReference type="InterPro" id="IPR021333">
    <property type="entry name" value="DUF2946"/>
</dbReference>
<dbReference type="RefSeq" id="WP_268883148.1">
    <property type="nucleotide sequence ID" value="NZ_CP114029.1"/>
</dbReference>
<keyword evidence="4" id="KW-1185">Reference proteome</keyword>
<evidence type="ECO:0000256" key="1">
    <source>
        <dbReference type="SAM" id="MobiDB-lite"/>
    </source>
</evidence>
<evidence type="ECO:0000256" key="2">
    <source>
        <dbReference type="SAM" id="SignalP"/>
    </source>
</evidence>
<evidence type="ECO:0000313" key="4">
    <source>
        <dbReference type="Proteomes" id="UP001164020"/>
    </source>
</evidence>